<comment type="caution">
    <text evidence="2">The sequence shown here is derived from an EMBL/GenBank/DDBJ whole genome shotgun (WGS) entry which is preliminary data.</text>
</comment>
<dbReference type="RefSeq" id="WP_171439926.1">
    <property type="nucleotide sequence ID" value="NZ_JABFNS010000030.1"/>
</dbReference>
<protein>
    <submittedName>
        <fullName evidence="2">Carboxymuconolactone decarboxylase family protein</fullName>
    </submittedName>
</protein>
<dbReference type="GO" id="GO:0051920">
    <property type="term" value="F:peroxiredoxin activity"/>
    <property type="evidence" value="ECO:0007669"/>
    <property type="project" value="InterPro"/>
</dbReference>
<accession>A0A7Y4IE66</accession>
<sequence length="154" mass="17507">MKPRLNPYAAAPDAMKLTLDYGQMLLELGLEKSILEFVKIRASQINGCAFCIHMHTRDARAHGETEERIYLLDAWRESPLYTERERAALAWTEALTHVSQTHAPDEVYAALKPHFSEQEIVHLTLLIGMINTWNRIAVGFRSIHPVTAPRTETA</sequence>
<dbReference type="InterPro" id="IPR004675">
    <property type="entry name" value="AhpD_core"/>
</dbReference>
<dbReference type="Pfam" id="PF02627">
    <property type="entry name" value="CMD"/>
    <property type="match status" value="1"/>
</dbReference>
<evidence type="ECO:0000313" key="2">
    <source>
        <dbReference type="EMBL" id="NOJ77436.1"/>
    </source>
</evidence>
<dbReference type="InterPro" id="IPR029032">
    <property type="entry name" value="AhpD-like"/>
</dbReference>
<organism evidence="2 3">
    <name type="scientific">Myxococcus xanthus</name>
    <dbReference type="NCBI Taxonomy" id="34"/>
    <lineage>
        <taxon>Bacteria</taxon>
        <taxon>Pseudomonadati</taxon>
        <taxon>Myxococcota</taxon>
        <taxon>Myxococcia</taxon>
        <taxon>Myxococcales</taxon>
        <taxon>Cystobacterineae</taxon>
        <taxon>Myxococcaceae</taxon>
        <taxon>Myxococcus</taxon>
    </lineage>
</organism>
<feature type="domain" description="Carboxymuconolactone decarboxylase-like" evidence="1">
    <location>
        <begin position="12"/>
        <end position="94"/>
    </location>
</feature>
<gene>
    <name evidence="2" type="ORF">HNV28_03615</name>
</gene>
<dbReference type="AlphaFoldDB" id="A0A7Y4IE66"/>
<name>A0A7Y4IE66_MYXXA</name>
<proteinExistence type="predicted"/>
<dbReference type="Proteomes" id="UP000533080">
    <property type="component" value="Unassembled WGS sequence"/>
</dbReference>
<dbReference type="PANTHER" id="PTHR34846">
    <property type="entry name" value="4-CARBOXYMUCONOLACTONE DECARBOXYLASE FAMILY PROTEIN (AFU_ORTHOLOGUE AFUA_6G11590)"/>
    <property type="match status" value="1"/>
</dbReference>
<dbReference type="InterPro" id="IPR003779">
    <property type="entry name" value="CMD-like"/>
</dbReference>
<dbReference type="EMBL" id="JABFNT010000008">
    <property type="protein sequence ID" value="NOJ77436.1"/>
    <property type="molecule type" value="Genomic_DNA"/>
</dbReference>
<dbReference type="NCBIfam" id="TIGR00778">
    <property type="entry name" value="ahpD_dom"/>
    <property type="match status" value="1"/>
</dbReference>
<evidence type="ECO:0000259" key="1">
    <source>
        <dbReference type="Pfam" id="PF02627"/>
    </source>
</evidence>
<evidence type="ECO:0000313" key="3">
    <source>
        <dbReference type="Proteomes" id="UP000533080"/>
    </source>
</evidence>
<dbReference type="Gene3D" id="1.20.1290.10">
    <property type="entry name" value="AhpD-like"/>
    <property type="match status" value="1"/>
</dbReference>
<dbReference type="SUPFAM" id="SSF69118">
    <property type="entry name" value="AhpD-like"/>
    <property type="match status" value="1"/>
</dbReference>
<reference evidence="2 3" key="1">
    <citation type="submission" date="2020-05" db="EMBL/GenBank/DDBJ databases">
        <authorList>
            <person name="Whitworth D."/>
        </authorList>
    </citation>
    <scope>NUCLEOTIDE SEQUENCE [LARGE SCALE GENOMIC DNA]</scope>
    <source>
        <strain evidence="2 3">AM005</strain>
    </source>
</reference>
<dbReference type="PANTHER" id="PTHR34846:SF10">
    <property type="entry name" value="CYTOPLASMIC PROTEIN"/>
    <property type="match status" value="1"/>
</dbReference>